<sequence>MTEKVRQHKPAIVSMEEYDRIMARIDLLMKKGSALLTEGDIDELQVLVKIAGEYEDHSVHLPKPDTLHGMIELKMYRMKMNQKEMAGFLGISPSKFSQILNQKREPDVEFLKVIYHKLHLDPKFILDHV</sequence>
<dbReference type="EMBL" id="RMBX01000013">
    <property type="protein sequence ID" value="RPD38928.1"/>
    <property type="molecule type" value="Genomic_DNA"/>
</dbReference>
<dbReference type="CDD" id="cd00093">
    <property type="entry name" value="HTH_XRE"/>
    <property type="match status" value="1"/>
</dbReference>
<dbReference type="Proteomes" id="UP000279089">
    <property type="component" value="Unassembled WGS sequence"/>
</dbReference>
<reference evidence="3" key="1">
    <citation type="submission" date="2018-11" db="EMBL/GenBank/DDBJ databases">
        <title>Chitinophaga lutea sp.nov., isolate from arsenic contaminated soil.</title>
        <authorList>
            <person name="Zong Y."/>
        </authorList>
    </citation>
    <scope>NUCLEOTIDE SEQUENCE [LARGE SCALE GENOMIC DNA]</scope>
    <source>
        <strain evidence="3">YLT18</strain>
    </source>
</reference>
<proteinExistence type="predicted"/>
<dbReference type="AlphaFoldDB" id="A0A3N4M6U8"/>
<name>A0A3N4M6U8_9BACT</name>
<gene>
    <name evidence="2" type="ORF">EG028_22545</name>
</gene>
<dbReference type="GO" id="GO:0003677">
    <property type="term" value="F:DNA binding"/>
    <property type="evidence" value="ECO:0007669"/>
    <property type="project" value="InterPro"/>
</dbReference>
<dbReference type="OrthoDB" id="961302at2"/>
<dbReference type="PROSITE" id="PS50943">
    <property type="entry name" value="HTH_CROC1"/>
    <property type="match status" value="1"/>
</dbReference>
<dbReference type="SUPFAM" id="SSF47413">
    <property type="entry name" value="lambda repressor-like DNA-binding domains"/>
    <property type="match status" value="1"/>
</dbReference>
<evidence type="ECO:0000259" key="1">
    <source>
        <dbReference type="PROSITE" id="PS50943"/>
    </source>
</evidence>
<organism evidence="2 3">
    <name type="scientific">Chitinophaga barathri</name>
    <dbReference type="NCBI Taxonomy" id="1647451"/>
    <lineage>
        <taxon>Bacteria</taxon>
        <taxon>Pseudomonadati</taxon>
        <taxon>Bacteroidota</taxon>
        <taxon>Chitinophagia</taxon>
        <taxon>Chitinophagales</taxon>
        <taxon>Chitinophagaceae</taxon>
        <taxon>Chitinophaga</taxon>
    </lineage>
</organism>
<protein>
    <submittedName>
        <fullName evidence="2">XRE family transcriptional regulator</fullName>
    </submittedName>
</protein>
<dbReference type="Gene3D" id="1.10.260.40">
    <property type="entry name" value="lambda repressor-like DNA-binding domains"/>
    <property type="match status" value="1"/>
</dbReference>
<comment type="caution">
    <text evidence="2">The sequence shown here is derived from an EMBL/GenBank/DDBJ whole genome shotgun (WGS) entry which is preliminary data.</text>
</comment>
<accession>A0A3N4M6U8</accession>
<keyword evidence="3" id="KW-1185">Reference proteome</keyword>
<feature type="domain" description="HTH cro/C1-type" evidence="1">
    <location>
        <begin position="73"/>
        <end position="125"/>
    </location>
</feature>
<evidence type="ECO:0000313" key="3">
    <source>
        <dbReference type="Proteomes" id="UP000279089"/>
    </source>
</evidence>
<dbReference type="RefSeq" id="WP_120518522.1">
    <property type="nucleotide sequence ID" value="NZ_QXZY01000013.1"/>
</dbReference>
<dbReference type="InterPro" id="IPR010982">
    <property type="entry name" value="Lambda_DNA-bd_dom_sf"/>
</dbReference>
<evidence type="ECO:0000313" key="2">
    <source>
        <dbReference type="EMBL" id="RPD38928.1"/>
    </source>
</evidence>
<dbReference type="InterPro" id="IPR001387">
    <property type="entry name" value="Cro/C1-type_HTH"/>
</dbReference>